<dbReference type="PRINTS" id="PR00344">
    <property type="entry name" value="BCTRLSENSOR"/>
</dbReference>
<dbReference type="InterPro" id="IPR001789">
    <property type="entry name" value="Sig_transdc_resp-reg_receiver"/>
</dbReference>
<feature type="domain" description="PAS" evidence="23">
    <location>
        <begin position="393"/>
        <end position="438"/>
    </location>
</feature>
<dbReference type="InterPro" id="IPR036641">
    <property type="entry name" value="HPT_dom_sf"/>
</dbReference>
<evidence type="ECO:0000256" key="2">
    <source>
        <dbReference type="ARBA" id="ARBA00004651"/>
    </source>
</evidence>
<comment type="subcellular location">
    <subcellularLocation>
        <location evidence="2">Cell membrane</location>
        <topology evidence="2">Multi-pass membrane protein</topology>
    </subcellularLocation>
</comment>
<dbReference type="InterPro" id="IPR036097">
    <property type="entry name" value="HisK_dim/P_sf"/>
</dbReference>
<dbReference type="Gene3D" id="1.20.120.160">
    <property type="entry name" value="HPT domain"/>
    <property type="match status" value="1"/>
</dbReference>
<dbReference type="SMART" id="SM00387">
    <property type="entry name" value="HATPase_c"/>
    <property type="match status" value="1"/>
</dbReference>
<evidence type="ECO:0000313" key="26">
    <source>
        <dbReference type="EMBL" id="RXK59392.1"/>
    </source>
</evidence>
<keyword evidence="5" id="KW-1003">Cell membrane</keyword>
<dbReference type="InterPro" id="IPR004358">
    <property type="entry name" value="Sig_transdc_His_kin-like_C"/>
</dbReference>
<comment type="caution">
    <text evidence="26">The sequence shown here is derived from an EMBL/GenBank/DDBJ whole genome shotgun (WGS) entry which is preliminary data.</text>
</comment>
<dbReference type="CDD" id="cd16922">
    <property type="entry name" value="HATPase_EvgS-ArcB-TorS-like"/>
    <property type="match status" value="1"/>
</dbReference>
<evidence type="ECO:0000256" key="1">
    <source>
        <dbReference type="ARBA" id="ARBA00000085"/>
    </source>
</evidence>
<dbReference type="NCBIfam" id="TIGR00229">
    <property type="entry name" value="sensory_box"/>
    <property type="match status" value="6"/>
</dbReference>
<evidence type="ECO:0000259" key="23">
    <source>
        <dbReference type="PROSITE" id="PS50112"/>
    </source>
</evidence>
<dbReference type="GO" id="GO:0000155">
    <property type="term" value="F:phosphorelay sensor kinase activity"/>
    <property type="evidence" value="ECO:0007669"/>
    <property type="project" value="InterPro"/>
</dbReference>
<evidence type="ECO:0000256" key="5">
    <source>
        <dbReference type="ARBA" id="ARBA00022475"/>
    </source>
</evidence>
<dbReference type="PROSITE" id="PS50113">
    <property type="entry name" value="PAC"/>
    <property type="match status" value="6"/>
</dbReference>
<dbReference type="EC" id="4.6.1.2" evidence="3"/>
<dbReference type="EMBL" id="SDHW01000004">
    <property type="protein sequence ID" value="RXK59392.1"/>
    <property type="molecule type" value="Genomic_DNA"/>
</dbReference>
<evidence type="ECO:0000256" key="14">
    <source>
        <dbReference type="ARBA" id="ARBA00023136"/>
    </source>
</evidence>
<dbReference type="Pfam" id="PF02518">
    <property type="entry name" value="HATPase_c"/>
    <property type="match status" value="1"/>
</dbReference>
<dbReference type="SUPFAM" id="SSF47384">
    <property type="entry name" value="Homodimeric domain of signal transducing histidine kinase"/>
    <property type="match status" value="1"/>
</dbReference>
<feature type="domain" description="PAC" evidence="24">
    <location>
        <begin position="344"/>
        <end position="396"/>
    </location>
</feature>
<feature type="domain" description="Response regulatory" evidence="22">
    <location>
        <begin position="1287"/>
        <end position="1401"/>
    </location>
</feature>
<dbReference type="SMART" id="SM00448">
    <property type="entry name" value="REC"/>
    <property type="match status" value="1"/>
</dbReference>
<evidence type="ECO:0000256" key="13">
    <source>
        <dbReference type="ARBA" id="ARBA00023012"/>
    </source>
</evidence>
<keyword evidence="11" id="KW-0067">ATP-binding</keyword>
<dbReference type="SUPFAM" id="SSF55785">
    <property type="entry name" value="PYP-like sensor domain (PAS domain)"/>
    <property type="match status" value="6"/>
</dbReference>
<keyword evidence="27" id="KW-1185">Reference proteome</keyword>
<protein>
    <recommendedName>
        <fullName evidence="17">Sensory/regulatory protein RpfC</fullName>
        <ecNumber evidence="4">2.7.13.3</ecNumber>
        <ecNumber evidence="3">4.6.1.2</ecNumber>
    </recommendedName>
</protein>
<keyword evidence="15" id="KW-0141">cGMP biosynthesis</keyword>
<dbReference type="EC" id="2.7.13.3" evidence="4"/>
<evidence type="ECO:0000259" key="25">
    <source>
        <dbReference type="PROSITE" id="PS50894"/>
    </source>
</evidence>
<evidence type="ECO:0000256" key="9">
    <source>
        <dbReference type="ARBA" id="ARBA00022741"/>
    </source>
</evidence>
<evidence type="ECO:0000256" key="20">
    <source>
        <dbReference type="SAM" id="Coils"/>
    </source>
</evidence>
<dbReference type="InterPro" id="IPR000014">
    <property type="entry name" value="PAS"/>
</dbReference>
<evidence type="ECO:0000256" key="8">
    <source>
        <dbReference type="ARBA" id="ARBA00022692"/>
    </source>
</evidence>
<dbReference type="Gene3D" id="3.30.450.20">
    <property type="entry name" value="PAS domain"/>
    <property type="match status" value="6"/>
</dbReference>
<keyword evidence="12" id="KW-1133">Transmembrane helix</keyword>
<feature type="domain" description="PAS" evidence="23">
    <location>
        <begin position="270"/>
        <end position="316"/>
    </location>
</feature>
<dbReference type="InterPro" id="IPR003594">
    <property type="entry name" value="HATPase_dom"/>
</dbReference>
<evidence type="ECO:0000256" key="4">
    <source>
        <dbReference type="ARBA" id="ARBA00012438"/>
    </source>
</evidence>
<dbReference type="GO" id="GO:0005886">
    <property type="term" value="C:plasma membrane"/>
    <property type="evidence" value="ECO:0007669"/>
    <property type="project" value="UniProtKB-SubCell"/>
</dbReference>
<evidence type="ECO:0000256" key="7">
    <source>
        <dbReference type="ARBA" id="ARBA00022679"/>
    </source>
</evidence>
<dbReference type="Pfam" id="PF08447">
    <property type="entry name" value="PAS_3"/>
    <property type="match status" value="2"/>
</dbReference>
<evidence type="ECO:0000256" key="11">
    <source>
        <dbReference type="ARBA" id="ARBA00022840"/>
    </source>
</evidence>
<dbReference type="Gene3D" id="1.10.287.130">
    <property type="match status" value="1"/>
</dbReference>
<dbReference type="Pfam" id="PF08448">
    <property type="entry name" value="PAS_4"/>
    <property type="match status" value="2"/>
</dbReference>
<dbReference type="InterPro" id="IPR008207">
    <property type="entry name" value="Sig_transdc_His_kin_Hpt_dom"/>
</dbReference>
<feature type="domain" description="Histidine kinase" evidence="21">
    <location>
        <begin position="1042"/>
        <end position="1264"/>
    </location>
</feature>
<evidence type="ECO:0000256" key="3">
    <source>
        <dbReference type="ARBA" id="ARBA00012202"/>
    </source>
</evidence>
<dbReference type="InterPro" id="IPR013655">
    <property type="entry name" value="PAS_fold_3"/>
</dbReference>
<feature type="domain" description="PAC" evidence="24">
    <location>
        <begin position="971"/>
        <end position="1024"/>
    </location>
</feature>
<evidence type="ECO:0000259" key="21">
    <source>
        <dbReference type="PROSITE" id="PS50109"/>
    </source>
</evidence>
<feature type="domain" description="PAS" evidence="23">
    <location>
        <begin position="901"/>
        <end position="971"/>
    </location>
</feature>
<evidence type="ECO:0000256" key="15">
    <source>
        <dbReference type="ARBA" id="ARBA00023293"/>
    </source>
</evidence>
<evidence type="ECO:0000256" key="17">
    <source>
        <dbReference type="ARBA" id="ARBA00068150"/>
    </source>
</evidence>
<feature type="modified residue" description="4-aspartylphosphate" evidence="19">
    <location>
        <position position="1336"/>
    </location>
</feature>
<evidence type="ECO:0000256" key="12">
    <source>
        <dbReference type="ARBA" id="ARBA00022989"/>
    </source>
</evidence>
<dbReference type="CDD" id="cd00130">
    <property type="entry name" value="PAS"/>
    <property type="match status" value="5"/>
</dbReference>
<dbReference type="InterPro" id="IPR042463">
    <property type="entry name" value="HNOB_dom_associated_sf"/>
</dbReference>
<dbReference type="CDD" id="cd17546">
    <property type="entry name" value="REC_hyHK_CKI1_RcsC-like"/>
    <property type="match status" value="1"/>
</dbReference>
<dbReference type="InterPro" id="IPR001610">
    <property type="entry name" value="PAC"/>
</dbReference>
<feature type="coiled-coil region" evidence="20">
    <location>
        <begin position="136"/>
        <end position="166"/>
    </location>
</feature>
<feature type="domain" description="PAC" evidence="24">
    <location>
        <begin position="589"/>
        <end position="642"/>
    </location>
</feature>
<dbReference type="SMART" id="SM00388">
    <property type="entry name" value="HisKA"/>
    <property type="match status" value="1"/>
</dbReference>
<dbReference type="FunFam" id="1.10.287.130:FF:000002">
    <property type="entry name" value="Two-component osmosensing histidine kinase"/>
    <property type="match status" value="1"/>
</dbReference>
<dbReference type="Pfam" id="PF07701">
    <property type="entry name" value="HNOBA"/>
    <property type="match status" value="1"/>
</dbReference>
<dbReference type="GO" id="GO:0004383">
    <property type="term" value="F:guanylate cyclase activity"/>
    <property type="evidence" value="ECO:0007669"/>
    <property type="project" value="UniProtKB-EC"/>
</dbReference>
<proteinExistence type="predicted"/>
<comment type="catalytic activity">
    <reaction evidence="1">
        <text>ATP + protein L-histidine = ADP + protein N-phospho-L-histidine.</text>
        <dbReference type="EC" id="2.7.13.3"/>
    </reaction>
</comment>
<dbReference type="FunFam" id="3.30.565.10:FF:000010">
    <property type="entry name" value="Sensor histidine kinase RcsC"/>
    <property type="match status" value="1"/>
</dbReference>
<keyword evidence="20" id="KW-0175">Coiled coil</keyword>
<feature type="domain" description="PAC" evidence="24">
    <location>
        <begin position="848"/>
        <end position="900"/>
    </location>
</feature>
<evidence type="ECO:0000256" key="10">
    <source>
        <dbReference type="ARBA" id="ARBA00022777"/>
    </source>
</evidence>
<dbReference type="InterPro" id="IPR036890">
    <property type="entry name" value="HATPase_C_sf"/>
</dbReference>
<dbReference type="SMART" id="SM00091">
    <property type="entry name" value="PAS"/>
    <property type="match status" value="5"/>
</dbReference>
<reference evidence="26 27" key="1">
    <citation type="submission" date="2019-01" db="EMBL/GenBank/DDBJ databases">
        <title>Lacibacter sp. strain TTM-7.</title>
        <authorList>
            <person name="Chen W.-M."/>
        </authorList>
    </citation>
    <scope>NUCLEOTIDE SEQUENCE [LARGE SCALE GENOMIC DNA]</scope>
    <source>
        <strain evidence="26 27">TTM-7</strain>
    </source>
</reference>
<dbReference type="InterPro" id="IPR000700">
    <property type="entry name" value="PAS-assoc_C"/>
</dbReference>
<dbReference type="Gene3D" id="3.40.50.2300">
    <property type="match status" value="1"/>
</dbReference>
<dbReference type="InterPro" id="IPR035965">
    <property type="entry name" value="PAS-like_dom_sf"/>
</dbReference>
<dbReference type="SUPFAM" id="SSF47226">
    <property type="entry name" value="Histidine-containing phosphotransfer domain, HPT domain"/>
    <property type="match status" value="1"/>
</dbReference>
<dbReference type="InterPro" id="IPR003661">
    <property type="entry name" value="HisK_dim/P_dom"/>
</dbReference>
<feature type="domain" description="HPt" evidence="25">
    <location>
        <begin position="1435"/>
        <end position="1532"/>
    </location>
</feature>
<accession>A0A4Q1CGZ8</accession>
<keyword evidence="9" id="KW-0547">Nucleotide-binding</keyword>
<dbReference type="PROSITE" id="PS50110">
    <property type="entry name" value="RESPONSE_REGULATORY"/>
    <property type="match status" value="1"/>
</dbReference>
<dbReference type="SUPFAM" id="SSF55874">
    <property type="entry name" value="ATPase domain of HSP90 chaperone/DNA topoisomerase II/histidine kinase"/>
    <property type="match status" value="1"/>
</dbReference>
<dbReference type="Gene3D" id="3.30.565.10">
    <property type="entry name" value="Histidine kinase-like ATPase, C-terminal domain"/>
    <property type="match status" value="1"/>
</dbReference>
<dbReference type="InterPro" id="IPR011645">
    <property type="entry name" value="HNOB_dom_associated"/>
</dbReference>
<evidence type="ECO:0000313" key="27">
    <source>
        <dbReference type="Proteomes" id="UP000290204"/>
    </source>
</evidence>
<name>A0A4Q1CGZ8_9BACT</name>
<evidence type="ECO:0000256" key="6">
    <source>
        <dbReference type="ARBA" id="ARBA00022553"/>
    </source>
</evidence>
<evidence type="ECO:0000256" key="19">
    <source>
        <dbReference type="PROSITE-ProRule" id="PRU00169"/>
    </source>
</evidence>
<sequence length="1532" mass="175012">MNRSFLLDNAQFNRLFPFYLVINRELRVKSMGNSISKLCNIKPGDVITQHFSVPQLNMLTTSFDELVSLHNQLIALESNTTGKIKLRGQFEYLEKTDEVLFVGSPWFGTMEEVNENNLELKDFAYHDHLIDLLNILKSHEVTNDDLKKLIKTYNEQKEDLKAANKKAHDFALFPMQNPDPRIRIDFNGELLLNNPAAASFDFIEFEKKTLRNDDFFKLIAERIDKTISRWDIEVATENKYYSFVCVPMQQERYINIYGKEITKEKKIANELRRLSLVASANKNGVLYTQPDGKITWANEGFCKMTGFTLEEVMGKTPFELCRGPLTDHESIKKVLEAFFGGLEFNIEIIYYRKDGSWFWGRSSTQPVKNSKGGVEEYFGIIEDITEEKINEEKMKVLSQIAEDNINAVIIADAEGCITWINKSFTKMSGYSLEEVVGRKPGHLLQGAETDIKTIDYLSRQIKDGKPFNTEIINYHKNGARYWARIQGQPTRNQKGEISGFFALEEDITKEKESESSFKKALENIGDNVWEHDFRLGKTSFSKTDNEFLGYQMDELTNNEELWWNSVVDEDRHLLVETDRKYRNAEADSHSLEYRIRDKDGSVRWVLDRGVVIEKDRNGMPLRITGTHTDITSTKNTETELSNRVKQFQSLSENIPGVIYEYEFKKDGTEGLIYISPAIERIFGIKPDDFKNYLNYIHPDDRDEIIQKNLSCRKTLEPFYCESRLIVPGRTIKWHSVHSSFSYQTENGDNVFTGFILDITERKNAEQKLEEQRKFYEDILNNMPAEIAVFNQKHEYLFVNPRSIKDPDLRKWIIGKKDEDYCLYRNKPLSFAEDRHKSFTNVLETKKPFEKEEKYITKAGEEKYVLRRWFPVTDKNDNVSIVIGYGVDITERKKIEEAIRINEEKYRGIIANMNLGLMEMDATGKIDFANQTLLKMTGLKEMEALGYDAMRFLAEDSVTDVTQRMQKRVDGISEAYEVQTNIKGAKGWWFVSSAPKYASNGTHVGSIVICLDITNQKKLEKELIKSREQAQSLAKAKENFLANMSHEIRTPMNAIIGMGNQLAKTNLSDQQSFYLSTINSAAENLLVIINDILDLSKIEAGKLTIEQIGFEPKKIVAGAMQVLMHKAEEKGLRLTNSFCDKVLSPVLIGDPYRLNQVMLNLLSNAIKFTERGSVDVTCTVIKETATTQTIEAKVIDTGIGMEQEFVDKLFDKFSQEYESVSRKYGGTGLGMSICKELVELMGGKIEVESIKGKGTAVSFTIEFKKGDNKDIKMQMLNDISEDFLKGKTILVTDDNDMNRLVASTILENYGAGIVEAKNGEEAVFTLNKGNIDLILMDIQMPVLNGFDASRIIRKQNSNIPIIALTANAIKGESEKCLAAGMNDYIAKPFNEEEFLKKIAHWLNRQLTAMNAEEVVKEQTSPQLYDLSALNELSRGNKEFILKMVKLFCDQSPVMIQQMKESYASGNFEAMGAVAHKLKPSIDNMRISVLKHVIREIEKSGKDNNDNADLKNHIRLAGEVIDSTVAQLKTEFSI</sequence>
<dbReference type="SUPFAM" id="SSF52172">
    <property type="entry name" value="CheY-like"/>
    <property type="match status" value="1"/>
</dbReference>
<dbReference type="Gene3D" id="3.30.450.260">
    <property type="entry name" value="Haem NO binding associated domain"/>
    <property type="match status" value="1"/>
</dbReference>
<evidence type="ECO:0000259" key="24">
    <source>
        <dbReference type="PROSITE" id="PS50113"/>
    </source>
</evidence>
<dbReference type="InterPro" id="IPR005467">
    <property type="entry name" value="His_kinase_dom"/>
</dbReference>
<dbReference type="PANTHER" id="PTHR45339">
    <property type="entry name" value="HYBRID SIGNAL TRANSDUCTION HISTIDINE KINASE J"/>
    <property type="match status" value="1"/>
</dbReference>
<keyword evidence="7" id="KW-0808">Transferase</keyword>
<dbReference type="PROSITE" id="PS50894">
    <property type="entry name" value="HPT"/>
    <property type="match status" value="1"/>
</dbReference>
<evidence type="ECO:0000256" key="18">
    <source>
        <dbReference type="PROSITE-ProRule" id="PRU00110"/>
    </source>
</evidence>
<dbReference type="Pfam" id="PF13426">
    <property type="entry name" value="PAS_9"/>
    <property type="match status" value="2"/>
</dbReference>
<dbReference type="GO" id="GO:0005524">
    <property type="term" value="F:ATP binding"/>
    <property type="evidence" value="ECO:0007669"/>
    <property type="project" value="UniProtKB-KW"/>
</dbReference>
<feature type="domain" description="PAC" evidence="24">
    <location>
        <begin position="718"/>
        <end position="770"/>
    </location>
</feature>
<feature type="modified residue" description="Phosphohistidine" evidence="18">
    <location>
        <position position="1474"/>
    </location>
</feature>
<evidence type="ECO:0000256" key="16">
    <source>
        <dbReference type="ARBA" id="ARBA00064003"/>
    </source>
</evidence>
<keyword evidence="10" id="KW-0418">Kinase</keyword>
<comment type="subunit">
    <text evidence="16">At low DSF concentrations, interacts with RpfF.</text>
</comment>
<keyword evidence="6 19" id="KW-0597">Phosphoprotein</keyword>
<keyword evidence="13" id="KW-0902">Two-component regulatory system</keyword>
<dbReference type="OrthoDB" id="9811889at2"/>
<dbReference type="PROSITE" id="PS50109">
    <property type="entry name" value="HIS_KIN"/>
    <property type="match status" value="1"/>
</dbReference>
<dbReference type="SMART" id="SM00086">
    <property type="entry name" value="PAC"/>
    <property type="match status" value="6"/>
</dbReference>
<evidence type="ECO:0000259" key="22">
    <source>
        <dbReference type="PROSITE" id="PS50110"/>
    </source>
</evidence>
<dbReference type="CDD" id="cd00082">
    <property type="entry name" value="HisKA"/>
    <property type="match status" value="1"/>
</dbReference>
<gene>
    <name evidence="26" type="ORF">ESA94_14760</name>
</gene>
<feature type="domain" description="PAC" evidence="24">
    <location>
        <begin position="465"/>
        <end position="519"/>
    </location>
</feature>
<keyword evidence="14" id="KW-0472">Membrane</keyword>
<dbReference type="Pfam" id="PF00512">
    <property type="entry name" value="HisKA"/>
    <property type="match status" value="1"/>
</dbReference>
<dbReference type="Proteomes" id="UP000290204">
    <property type="component" value="Unassembled WGS sequence"/>
</dbReference>
<organism evidence="26 27">
    <name type="scientific">Lacibacter luteus</name>
    <dbReference type="NCBI Taxonomy" id="2508719"/>
    <lineage>
        <taxon>Bacteria</taxon>
        <taxon>Pseudomonadati</taxon>
        <taxon>Bacteroidota</taxon>
        <taxon>Chitinophagia</taxon>
        <taxon>Chitinophagales</taxon>
        <taxon>Chitinophagaceae</taxon>
        <taxon>Lacibacter</taxon>
    </lineage>
</organism>
<dbReference type="RefSeq" id="WP_129131695.1">
    <property type="nucleotide sequence ID" value="NZ_SDHW01000004.1"/>
</dbReference>
<dbReference type="InterPro" id="IPR013656">
    <property type="entry name" value="PAS_4"/>
</dbReference>
<dbReference type="PROSITE" id="PS50112">
    <property type="entry name" value="PAS"/>
    <property type="match status" value="3"/>
</dbReference>
<dbReference type="PANTHER" id="PTHR45339:SF1">
    <property type="entry name" value="HYBRID SIGNAL TRANSDUCTION HISTIDINE KINASE J"/>
    <property type="match status" value="1"/>
</dbReference>
<dbReference type="InterPro" id="IPR011006">
    <property type="entry name" value="CheY-like_superfamily"/>
</dbReference>
<dbReference type="Pfam" id="PF00072">
    <property type="entry name" value="Response_reg"/>
    <property type="match status" value="1"/>
</dbReference>
<keyword evidence="8" id="KW-0812">Transmembrane</keyword>